<name>S9S4L2_9RHOB</name>
<accession>S9S4L2</accession>
<dbReference type="GO" id="GO:0022857">
    <property type="term" value="F:transmembrane transporter activity"/>
    <property type="evidence" value="ECO:0007669"/>
    <property type="project" value="UniProtKB-UniRule"/>
</dbReference>
<keyword evidence="5 9" id="KW-0812">Transmembrane</keyword>
<dbReference type="GO" id="GO:0015740">
    <property type="term" value="P:C4-dicarboxylate transport"/>
    <property type="evidence" value="ECO:0007669"/>
    <property type="project" value="TreeGrafter"/>
</dbReference>
<dbReference type="STRING" id="1123237.Salmuc_01061"/>
<evidence type="ECO:0000256" key="6">
    <source>
        <dbReference type="ARBA" id="ARBA00022989"/>
    </source>
</evidence>
<evidence type="ECO:0000259" key="10">
    <source>
        <dbReference type="Pfam" id="PF04290"/>
    </source>
</evidence>
<evidence type="ECO:0000256" key="4">
    <source>
        <dbReference type="ARBA" id="ARBA00022519"/>
    </source>
</evidence>
<dbReference type="HOGENOM" id="CLU_086356_9_4_5"/>
<feature type="transmembrane region" description="Helical" evidence="9">
    <location>
        <begin position="91"/>
        <end position="109"/>
    </location>
</feature>
<comment type="function">
    <text evidence="9">Part of the tripartite ATP-independent periplasmic (TRAP) transport system.</text>
</comment>
<evidence type="ECO:0000256" key="9">
    <source>
        <dbReference type="RuleBase" id="RU369079"/>
    </source>
</evidence>
<comment type="similarity">
    <text evidence="8 9">Belongs to the TRAP transporter small permease family.</text>
</comment>
<keyword evidence="7 9" id="KW-0472">Membrane</keyword>
<organism evidence="11 12">
    <name type="scientific">Salipiger mucosus DSM 16094</name>
    <dbReference type="NCBI Taxonomy" id="1123237"/>
    <lineage>
        <taxon>Bacteria</taxon>
        <taxon>Pseudomonadati</taxon>
        <taxon>Pseudomonadota</taxon>
        <taxon>Alphaproteobacteria</taxon>
        <taxon>Rhodobacterales</taxon>
        <taxon>Roseobacteraceae</taxon>
        <taxon>Salipiger</taxon>
    </lineage>
</organism>
<proteinExistence type="inferred from homology"/>
<dbReference type="GO" id="GO:0005886">
    <property type="term" value="C:plasma membrane"/>
    <property type="evidence" value="ECO:0007669"/>
    <property type="project" value="UniProtKB-SubCell"/>
</dbReference>
<comment type="caution">
    <text evidence="11">The sequence shown here is derived from an EMBL/GenBank/DDBJ whole genome shotgun (WGS) entry which is preliminary data.</text>
</comment>
<gene>
    <name evidence="11" type="ORF">Salmuc_01061</name>
</gene>
<dbReference type="EMBL" id="APVH01000010">
    <property type="protein sequence ID" value="EPX85105.1"/>
    <property type="molecule type" value="Genomic_DNA"/>
</dbReference>
<comment type="subunit">
    <text evidence="9">The complex comprises the extracytoplasmic solute receptor protein and the two transmembrane proteins.</text>
</comment>
<keyword evidence="4 9" id="KW-0997">Cell inner membrane</keyword>
<keyword evidence="12" id="KW-1185">Reference proteome</keyword>
<reference evidence="12" key="1">
    <citation type="journal article" date="2014" name="Stand. Genomic Sci.">
        <title>Genome sequence of the exopolysaccharide-producing Salipiger mucosus type strain (DSM 16094(T)), a moderately halophilic member of the Roseobacter clade.</title>
        <authorList>
            <person name="Riedel T."/>
            <person name="Spring S."/>
            <person name="Fiebig A."/>
            <person name="Petersen J."/>
            <person name="Kyrpides N.C."/>
            <person name="Goker M."/>
            <person name="Klenk H.P."/>
        </authorList>
    </citation>
    <scope>NUCLEOTIDE SEQUENCE [LARGE SCALE GENOMIC DNA]</scope>
    <source>
        <strain evidence="12">DSM 16094</strain>
    </source>
</reference>
<evidence type="ECO:0000256" key="8">
    <source>
        <dbReference type="ARBA" id="ARBA00038436"/>
    </source>
</evidence>
<dbReference type="InterPro" id="IPR055348">
    <property type="entry name" value="DctQ"/>
</dbReference>
<feature type="transmembrane region" description="Helical" evidence="9">
    <location>
        <begin position="53"/>
        <end position="70"/>
    </location>
</feature>
<dbReference type="OrthoDB" id="4964541at2"/>
<evidence type="ECO:0000256" key="7">
    <source>
        <dbReference type="ARBA" id="ARBA00023136"/>
    </source>
</evidence>
<sequence length="172" mass="18985">MNVPGVFGVFCRAGAVLCGLLLLVFTGLVLYSVVMRYLFTAPPMWGEELPKLLFVWMIFLGAGFAYFGGLNIRMTALIDLVPRGPRRVIEIAMHLTVVAMLLGVLWYSVPIIKLTSRSVSYATGLSEGWKFWALPIGASLLLINEAVRLRRLFRGEVDEPVAIGPSPNRADD</sequence>
<dbReference type="PANTHER" id="PTHR35011:SF5">
    <property type="entry name" value="SIALIC ACID TRAP TRANSPORTER SMALL PERMEASE PROTEIN SIAQ"/>
    <property type="match status" value="1"/>
</dbReference>
<evidence type="ECO:0000313" key="12">
    <source>
        <dbReference type="Proteomes" id="UP000015347"/>
    </source>
</evidence>
<dbReference type="Pfam" id="PF04290">
    <property type="entry name" value="DctQ"/>
    <property type="match status" value="1"/>
</dbReference>
<feature type="transmembrane region" description="Helical" evidence="9">
    <location>
        <begin position="129"/>
        <end position="147"/>
    </location>
</feature>
<comment type="subcellular location">
    <subcellularLocation>
        <location evidence="1 9">Cell inner membrane</location>
        <topology evidence="1 9">Multi-pass membrane protein</topology>
    </subcellularLocation>
</comment>
<evidence type="ECO:0000256" key="5">
    <source>
        <dbReference type="ARBA" id="ARBA00022692"/>
    </source>
</evidence>
<dbReference type="eggNOG" id="COG3090">
    <property type="taxonomic scope" value="Bacteria"/>
</dbReference>
<dbReference type="RefSeq" id="WP_020040852.1">
    <property type="nucleotide sequence ID" value="NZ_KE557273.1"/>
</dbReference>
<keyword evidence="3" id="KW-1003">Cell membrane</keyword>
<dbReference type="InterPro" id="IPR007387">
    <property type="entry name" value="TRAP_DctQ"/>
</dbReference>
<feature type="domain" description="Tripartite ATP-independent periplasmic transporters DctQ component" evidence="10">
    <location>
        <begin position="26"/>
        <end position="154"/>
    </location>
</feature>
<evidence type="ECO:0000256" key="1">
    <source>
        <dbReference type="ARBA" id="ARBA00004429"/>
    </source>
</evidence>
<protein>
    <recommendedName>
        <fullName evidence="9">TRAP transporter small permease protein</fullName>
    </recommendedName>
</protein>
<keyword evidence="2 9" id="KW-0813">Transport</keyword>
<dbReference type="PANTHER" id="PTHR35011">
    <property type="entry name" value="2,3-DIKETO-L-GULONATE TRAP TRANSPORTER SMALL PERMEASE PROTEIN YIAM"/>
    <property type="match status" value="1"/>
</dbReference>
<dbReference type="Proteomes" id="UP000015347">
    <property type="component" value="Unassembled WGS sequence"/>
</dbReference>
<feature type="transmembrane region" description="Helical" evidence="9">
    <location>
        <begin position="9"/>
        <end position="33"/>
    </location>
</feature>
<keyword evidence="6 9" id="KW-1133">Transmembrane helix</keyword>
<dbReference type="AlphaFoldDB" id="S9S4L2"/>
<evidence type="ECO:0000313" key="11">
    <source>
        <dbReference type="EMBL" id="EPX85105.1"/>
    </source>
</evidence>
<evidence type="ECO:0000256" key="2">
    <source>
        <dbReference type="ARBA" id="ARBA00022448"/>
    </source>
</evidence>
<evidence type="ECO:0000256" key="3">
    <source>
        <dbReference type="ARBA" id="ARBA00022475"/>
    </source>
</evidence>